<name>A0A8H7K103_BIOOC</name>
<dbReference type="AlphaFoldDB" id="A0A8H7K103"/>
<sequence length="121" mass="13377">MKARLGELQARLESHEGRRSSETPSELGPSTLNYLMPESGALRMDSSPSPSMLDHAHRHHHHHHQPPPQLIGQPNLYEQPVEDSENSTFTQHALVHGQRPPLAAGMPRGLARVPSHLASTQ</sequence>
<dbReference type="Proteomes" id="UP000616885">
    <property type="component" value="Unassembled WGS sequence"/>
</dbReference>
<evidence type="ECO:0000313" key="3">
    <source>
        <dbReference type="Proteomes" id="UP000616885"/>
    </source>
</evidence>
<gene>
    <name evidence="2" type="ORF">IM811_009374</name>
</gene>
<dbReference type="EMBL" id="JADCTT010000021">
    <property type="protein sequence ID" value="KAF9742351.1"/>
    <property type="molecule type" value="Genomic_DNA"/>
</dbReference>
<protein>
    <submittedName>
        <fullName evidence="2">Uncharacterized protein</fullName>
    </submittedName>
</protein>
<feature type="region of interest" description="Disordered" evidence="1">
    <location>
        <begin position="1"/>
        <end position="121"/>
    </location>
</feature>
<organism evidence="2 3">
    <name type="scientific">Bionectria ochroleuca</name>
    <name type="common">Gliocladium roseum</name>
    <dbReference type="NCBI Taxonomy" id="29856"/>
    <lineage>
        <taxon>Eukaryota</taxon>
        <taxon>Fungi</taxon>
        <taxon>Dikarya</taxon>
        <taxon>Ascomycota</taxon>
        <taxon>Pezizomycotina</taxon>
        <taxon>Sordariomycetes</taxon>
        <taxon>Hypocreomycetidae</taxon>
        <taxon>Hypocreales</taxon>
        <taxon>Bionectriaceae</taxon>
        <taxon>Clonostachys</taxon>
    </lineage>
</organism>
<feature type="compositionally biased region" description="Basic and acidic residues" evidence="1">
    <location>
        <begin position="10"/>
        <end position="21"/>
    </location>
</feature>
<comment type="caution">
    <text evidence="2">The sequence shown here is derived from an EMBL/GenBank/DDBJ whole genome shotgun (WGS) entry which is preliminary data.</text>
</comment>
<feature type="compositionally biased region" description="Basic residues" evidence="1">
    <location>
        <begin position="56"/>
        <end position="65"/>
    </location>
</feature>
<feature type="compositionally biased region" description="Polar residues" evidence="1">
    <location>
        <begin position="22"/>
        <end position="33"/>
    </location>
</feature>
<proteinExistence type="predicted"/>
<evidence type="ECO:0000313" key="2">
    <source>
        <dbReference type="EMBL" id="KAF9742351.1"/>
    </source>
</evidence>
<evidence type="ECO:0000256" key="1">
    <source>
        <dbReference type="SAM" id="MobiDB-lite"/>
    </source>
</evidence>
<reference evidence="2" key="1">
    <citation type="submission" date="2020-10" db="EMBL/GenBank/DDBJ databases">
        <title>High-Quality Genome Resource of Clonostachys rosea strain S41 by Oxford Nanopore Long-Read Sequencing.</title>
        <authorList>
            <person name="Wang H."/>
        </authorList>
    </citation>
    <scope>NUCLEOTIDE SEQUENCE</scope>
    <source>
        <strain evidence="2">S41</strain>
    </source>
</reference>
<accession>A0A8H7K103</accession>